<evidence type="ECO:0000256" key="4">
    <source>
        <dbReference type="ARBA" id="ARBA00022692"/>
    </source>
</evidence>
<feature type="compositionally biased region" description="Basic and acidic residues" evidence="8">
    <location>
        <begin position="565"/>
        <end position="585"/>
    </location>
</feature>
<keyword evidence="7" id="KW-0046">Antibiotic resistance</keyword>
<evidence type="ECO:0000256" key="8">
    <source>
        <dbReference type="SAM" id="MobiDB-lite"/>
    </source>
</evidence>
<comment type="subcellular location">
    <subcellularLocation>
        <location evidence="1">Cell membrane</location>
        <topology evidence="1">Multi-pass membrane protein</topology>
    </subcellularLocation>
</comment>
<dbReference type="InterPro" id="IPR036259">
    <property type="entry name" value="MFS_trans_sf"/>
</dbReference>
<evidence type="ECO:0000256" key="5">
    <source>
        <dbReference type="ARBA" id="ARBA00022989"/>
    </source>
</evidence>
<dbReference type="Gene3D" id="1.20.1250.20">
    <property type="entry name" value="MFS general substrate transporter like domains"/>
    <property type="match status" value="1"/>
</dbReference>
<feature type="transmembrane region" description="Helical" evidence="9">
    <location>
        <begin position="277"/>
        <end position="296"/>
    </location>
</feature>
<evidence type="ECO:0000256" key="6">
    <source>
        <dbReference type="ARBA" id="ARBA00023136"/>
    </source>
</evidence>
<evidence type="ECO:0000256" key="3">
    <source>
        <dbReference type="ARBA" id="ARBA00022475"/>
    </source>
</evidence>
<dbReference type="SUPFAM" id="SSF103473">
    <property type="entry name" value="MFS general substrate transporter"/>
    <property type="match status" value="1"/>
</dbReference>
<keyword evidence="5 9" id="KW-1133">Transmembrane helix</keyword>
<feature type="transmembrane region" description="Helical" evidence="9">
    <location>
        <begin position="353"/>
        <end position="371"/>
    </location>
</feature>
<dbReference type="OrthoDB" id="9781469at2"/>
<gene>
    <name evidence="11" type="ORF">CP975_33740</name>
</gene>
<evidence type="ECO:0000256" key="1">
    <source>
        <dbReference type="ARBA" id="ARBA00004651"/>
    </source>
</evidence>
<dbReference type="Pfam" id="PF07690">
    <property type="entry name" value="MFS_1"/>
    <property type="match status" value="1"/>
</dbReference>
<feature type="transmembrane region" description="Helical" evidence="9">
    <location>
        <begin position="58"/>
        <end position="82"/>
    </location>
</feature>
<dbReference type="AlphaFoldDB" id="A0A5J6HYZ8"/>
<protein>
    <submittedName>
        <fullName evidence="11">MFS transporter</fullName>
    </submittedName>
</protein>
<feature type="transmembrane region" description="Helical" evidence="9">
    <location>
        <begin position="126"/>
        <end position="145"/>
    </location>
</feature>
<feature type="transmembrane region" description="Helical" evidence="9">
    <location>
        <begin position="210"/>
        <end position="234"/>
    </location>
</feature>
<feature type="transmembrane region" description="Helical" evidence="9">
    <location>
        <begin position="246"/>
        <end position="265"/>
    </location>
</feature>
<dbReference type="PROSITE" id="PS50850">
    <property type="entry name" value="MFS"/>
    <property type="match status" value="1"/>
</dbReference>
<dbReference type="Gene3D" id="1.20.1720.10">
    <property type="entry name" value="Multidrug resistance protein D"/>
    <property type="match status" value="1"/>
</dbReference>
<accession>A0A5J6HYZ8</accession>
<keyword evidence="6 9" id="KW-0472">Membrane</keyword>
<dbReference type="InterPro" id="IPR011701">
    <property type="entry name" value="MFS"/>
</dbReference>
<dbReference type="GO" id="GO:0046677">
    <property type="term" value="P:response to antibiotic"/>
    <property type="evidence" value="ECO:0007669"/>
    <property type="project" value="UniProtKB-KW"/>
</dbReference>
<dbReference type="GO" id="GO:0005886">
    <property type="term" value="C:plasma membrane"/>
    <property type="evidence" value="ECO:0007669"/>
    <property type="project" value="UniProtKB-SubCell"/>
</dbReference>
<dbReference type="KEGG" id="salw:CP975_33740"/>
<proteinExistence type="predicted"/>
<dbReference type="EMBL" id="CP023695">
    <property type="protein sequence ID" value="QEV21825.1"/>
    <property type="molecule type" value="Genomic_DNA"/>
</dbReference>
<feature type="transmembrane region" description="Helical" evidence="9">
    <location>
        <begin position="519"/>
        <end position="542"/>
    </location>
</feature>
<dbReference type="CDD" id="cd17321">
    <property type="entry name" value="MFS_MMR_MDR_like"/>
    <property type="match status" value="1"/>
</dbReference>
<organism evidence="11 12">
    <name type="scientific">Streptomyces alboniger</name>
    <dbReference type="NCBI Taxonomy" id="132473"/>
    <lineage>
        <taxon>Bacteria</taxon>
        <taxon>Bacillati</taxon>
        <taxon>Actinomycetota</taxon>
        <taxon>Actinomycetes</taxon>
        <taxon>Kitasatosporales</taxon>
        <taxon>Streptomycetaceae</taxon>
        <taxon>Streptomyces</taxon>
        <taxon>Streptomyces aurantiacus group</taxon>
    </lineage>
</organism>
<feature type="transmembrane region" description="Helical" evidence="9">
    <location>
        <begin position="184"/>
        <end position="204"/>
    </location>
</feature>
<evidence type="ECO:0000256" key="7">
    <source>
        <dbReference type="ARBA" id="ARBA00023251"/>
    </source>
</evidence>
<keyword evidence="2" id="KW-0813">Transport</keyword>
<dbReference type="PANTHER" id="PTHR42718:SF47">
    <property type="entry name" value="METHYL VIOLOGEN RESISTANCE PROTEIN SMVA"/>
    <property type="match status" value="1"/>
</dbReference>
<evidence type="ECO:0000259" key="10">
    <source>
        <dbReference type="PROSITE" id="PS50850"/>
    </source>
</evidence>
<sequence>MLTQSRTTYDSWYDVRDQLTESRRRPVMDGVVHEQQGAGRGGGEGGDDGGVPGAKNRWAVLGVLSLSLLVVALDLTVLNVALPTLSTELRPSSVQLLWIVDVYSLVVAGLLISCGTLGDRLGRKRFLCLGFIVFGGASAAAAWASGPAMLITARALLGIGAAIIMPSTLSIIRNVFTDRKERTVALAVWATMSAAGAAVGPVVGGVMIEHFWWGSVFLINVPIMVLALIAALTLVPESRHPNPPRWDTAGALLSVTGLISLVYAIQHGGAKGLEAQTIITGVLGLVLLTALVVRVLRIRDPLFDPTLFRDRAFSVAVVSVVLAMFGMGGLMLLLTQHWQFIGGASPMESGLQLLPLLLATMIGAPIMSVIVPRYGTRYAMMIGMGLIGAAFFVLMNVEPDTEYWVFAIALAGIGAGAGCAMTAASDAIMSTADADTAGGAAGIEETSYELGNGLSVAIMGSVASALFRREMDDPVAGVDPKAMDAAREGLPDAVGVAGALPGAVGEELKRRADNAFTDAFGVTSLCTGVILVVVAVAVFLFIPPSAGRITPATEGGGDAPEDGVDLVKQESRESADGRPTPVDRP</sequence>
<dbReference type="InterPro" id="IPR020846">
    <property type="entry name" value="MFS_dom"/>
</dbReference>
<feature type="transmembrane region" description="Helical" evidence="9">
    <location>
        <begin position="94"/>
        <end position="114"/>
    </location>
</feature>
<evidence type="ECO:0000313" key="11">
    <source>
        <dbReference type="EMBL" id="QEV21825.1"/>
    </source>
</evidence>
<reference evidence="11 12" key="1">
    <citation type="submission" date="2017-09" db="EMBL/GenBank/DDBJ databases">
        <authorList>
            <person name="Lee N."/>
            <person name="Cho B.-K."/>
        </authorList>
    </citation>
    <scope>NUCLEOTIDE SEQUENCE [LARGE SCALE GENOMIC DNA]</scope>
    <source>
        <strain evidence="11 12">ATCC 12461</strain>
    </source>
</reference>
<evidence type="ECO:0000256" key="2">
    <source>
        <dbReference type="ARBA" id="ARBA00022448"/>
    </source>
</evidence>
<feature type="transmembrane region" description="Helical" evidence="9">
    <location>
        <begin position="312"/>
        <end position="333"/>
    </location>
</feature>
<feature type="region of interest" description="Disordered" evidence="8">
    <location>
        <begin position="30"/>
        <end position="49"/>
    </location>
</feature>
<keyword evidence="12" id="KW-1185">Reference proteome</keyword>
<dbReference type="PANTHER" id="PTHR42718">
    <property type="entry name" value="MAJOR FACILITATOR SUPERFAMILY MULTIDRUG TRANSPORTER MFSC"/>
    <property type="match status" value="1"/>
</dbReference>
<evidence type="ECO:0000313" key="12">
    <source>
        <dbReference type="Proteomes" id="UP000326553"/>
    </source>
</evidence>
<name>A0A5J6HYZ8_STRAD</name>
<keyword evidence="3" id="KW-1003">Cell membrane</keyword>
<feature type="compositionally biased region" description="Gly residues" evidence="8">
    <location>
        <begin position="38"/>
        <end position="49"/>
    </location>
</feature>
<dbReference type="Proteomes" id="UP000326553">
    <property type="component" value="Chromosome"/>
</dbReference>
<feature type="transmembrane region" description="Helical" evidence="9">
    <location>
        <begin position="151"/>
        <end position="172"/>
    </location>
</feature>
<feature type="region of interest" description="Disordered" evidence="8">
    <location>
        <begin position="550"/>
        <end position="585"/>
    </location>
</feature>
<dbReference type="GO" id="GO:0022857">
    <property type="term" value="F:transmembrane transporter activity"/>
    <property type="evidence" value="ECO:0007669"/>
    <property type="project" value="InterPro"/>
</dbReference>
<evidence type="ECO:0000256" key="9">
    <source>
        <dbReference type="SAM" id="Phobius"/>
    </source>
</evidence>
<feature type="transmembrane region" description="Helical" evidence="9">
    <location>
        <begin position="378"/>
        <end position="397"/>
    </location>
</feature>
<keyword evidence="4 9" id="KW-0812">Transmembrane</keyword>
<feature type="domain" description="Major facilitator superfamily (MFS) profile" evidence="10">
    <location>
        <begin position="60"/>
        <end position="546"/>
    </location>
</feature>
<feature type="transmembrane region" description="Helical" evidence="9">
    <location>
        <begin position="403"/>
        <end position="424"/>
    </location>
</feature>